<dbReference type="InterPro" id="IPR000847">
    <property type="entry name" value="LysR_HTH_N"/>
</dbReference>
<keyword evidence="9" id="KW-1185">Reference proteome</keyword>
<dbReference type="EMBL" id="CP012199">
    <property type="protein sequence ID" value="AMG75047.1"/>
    <property type="molecule type" value="Genomic_DNA"/>
</dbReference>
<evidence type="ECO:0000256" key="3">
    <source>
        <dbReference type="ARBA" id="ARBA00023125"/>
    </source>
</evidence>
<dbReference type="Pfam" id="PF03466">
    <property type="entry name" value="LysR_substrate"/>
    <property type="match status" value="1"/>
</dbReference>
<dbReference type="GO" id="GO:0003677">
    <property type="term" value="F:DNA binding"/>
    <property type="evidence" value="ECO:0007669"/>
    <property type="project" value="UniProtKB-KW"/>
</dbReference>
<evidence type="ECO:0000256" key="4">
    <source>
        <dbReference type="ARBA" id="ARBA00023163"/>
    </source>
</evidence>
<dbReference type="InterPro" id="IPR005119">
    <property type="entry name" value="LysR_subst-bd"/>
</dbReference>
<dbReference type="InterPro" id="IPR050176">
    <property type="entry name" value="LTTR"/>
</dbReference>
<keyword evidence="6" id="KW-1133">Transmembrane helix</keyword>
<dbReference type="Pfam" id="PF00126">
    <property type="entry name" value="HTH_1"/>
    <property type="match status" value="1"/>
</dbReference>
<dbReference type="PANTHER" id="PTHR30579:SF7">
    <property type="entry name" value="HTH-TYPE TRANSCRIPTIONAL REGULATOR LRHA-RELATED"/>
    <property type="match status" value="1"/>
</dbReference>
<dbReference type="Gene3D" id="3.40.190.10">
    <property type="entry name" value="Periplasmic binding protein-like II"/>
    <property type="match status" value="2"/>
</dbReference>
<keyword evidence="6" id="KW-0472">Membrane</keyword>
<dbReference type="PANTHER" id="PTHR30579">
    <property type="entry name" value="TRANSCRIPTIONAL REGULATOR"/>
    <property type="match status" value="1"/>
</dbReference>
<dbReference type="FunFam" id="1.10.10.10:FF:000001">
    <property type="entry name" value="LysR family transcriptional regulator"/>
    <property type="match status" value="1"/>
</dbReference>
<feature type="transmembrane region" description="Helical" evidence="6">
    <location>
        <begin position="206"/>
        <end position="231"/>
    </location>
</feature>
<organism evidence="8 9">
    <name type="scientific">Sphingopyxis granuli</name>
    <dbReference type="NCBI Taxonomy" id="267128"/>
    <lineage>
        <taxon>Bacteria</taxon>
        <taxon>Pseudomonadati</taxon>
        <taxon>Pseudomonadota</taxon>
        <taxon>Alphaproteobacteria</taxon>
        <taxon>Sphingomonadales</taxon>
        <taxon>Sphingomonadaceae</taxon>
        <taxon>Sphingopyxis</taxon>
    </lineage>
</organism>
<dbReference type="GO" id="GO:0003700">
    <property type="term" value="F:DNA-binding transcription factor activity"/>
    <property type="evidence" value="ECO:0007669"/>
    <property type="project" value="InterPro"/>
</dbReference>
<dbReference type="InterPro" id="IPR036390">
    <property type="entry name" value="WH_DNA-bd_sf"/>
</dbReference>
<keyword evidence="2" id="KW-0805">Transcription regulation</keyword>
<dbReference type="AlphaFoldDB" id="A0AA86GPL9"/>
<keyword evidence="6" id="KW-0812">Transmembrane</keyword>
<dbReference type="PRINTS" id="PR00039">
    <property type="entry name" value="HTHLYSR"/>
</dbReference>
<evidence type="ECO:0000256" key="2">
    <source>
        <dbReference type="ARBA" id="ARBA00023015"/>
    </source>
</evidence>
<feature type="region of interest" description="Disordered" evidence="5">
    <location>
        <begin position="277"/>
        <end position="297"/>
    </location>
</feature>
<feature type="domain" description="HTH lysR-type" evidence="7">
    <location>
        <begin position="4"/>
        <end position="61"/>
    </location>
</feature>
<dbReference type="KEGG" id="sgi:SGRAN_2697"/>
<evidence type="ECO:0000256" key="6">
    <source>
        <dbReference type="SAM" id="Phobius"/>
    </source>
</evidence>
<evidence type="ECO:0000259" key="7">
    <source>
        <dbReference type="PROSITE" id="PS50931"/>
    </source>
</evidence>
<reference evidence="8 9" key="1">
    <citation type="journal article" date="2016" name="BMC Genomics">
        <title>Genomic analysis of the nitrate-respiring Sphingopyxis granuli (formerly Sphingomonas macrogoltabida) strain TFA.</title>
        <authorList>
            <person name="Garcia-Romero I."/>
            <person name="Perez-Pulido A.J."/>
            <person name="Gonzalez-Flores Y.E."/>
            <person name="Reyes-Ramirez F."/>
            <person name="Santero E."/>
            <person name="Floriano B."/>
        </authorList>
    </citation>
    <scope>NUCLEOTIDE SEQUENCE [LARGE SCALE GENOMIC DNA]</scope>
    <source>
        <strain evidence="8 9">TFA</strain>
    </source>
</reference>
<comment type="similarity">
    <text evidence="1">Belongs to the LysR transcriptional regulatory family.</text>
</comment>
<evidence type="ECO:0000256" key="1">
    <source>
        <dbReference type="ARBA" id="ARBA00009437"/>
    </source>
</evidence>
<dbReference type="Gene3D" id="1.10.10.10">
    <property type="entry name" value="Winged helix-like DNA-binding domain superfamily/Winged helix DNA-binding domain"/>
    <property type="match status" value="1"/>
</dbReference>
<proteinExistence type="inferred from homology"/>
<sequence length="297" mass="32824">MIMLDQRLLRAFVAIADTGSFTTAAQRLHMTQSTISQQLGRLEQAVDRTLIDRTDRPVRTTEAGERLLGYARRILSLQQEAELLFTDPWGSAAIRIGLPDDIVTPAMSEIFASFADRHREIRLDVTAGLSRDLTRRFRGGEFDIVVVKEPAASADRHASVAEAIGWFEGAGAPRVWDDPIPLVAFPVGGLYRETMFERLERERRRFYIAFTATSLNSVLVAVGAGLGISLVPIHAARHYNVRPADFLGTEAAMVLSVYAWEKKGKVAELAELMSGQLAAQRQNPRHSTDSPGEGRPV</sequence>
<dbReference type="SUPFAM" id="SSF46785">
    <property type="entry name" value="Winged helix' DNA-binding domain"/>
    <property type="match status" value="1"/>
</dbReference>
<evidence type="ECO:0000313" key="8">
    <source>
        <dbReference type="EMBL" id="AMG75047.1"/>
    </source>
</evidence>
<name>A0AA86GPL9_9SPHN</name>
<dbReference type="SUPFAM" id="SSF53850">
    <property type="entry name" value="Periplasmic binding protein-like II"/>
    <property type="match status" value="1"/>
</dbReference>
<keyword evidence="4" id="KW-0804">Transcription</keyword>
<gene>
    <name evidence="8" type="ORF">SGRAN_2697</name>
</gene>
<dbReference type="PROSITE" id="PS50931">
    <property type="entry name" value="HTH_LYSR"/>
    <property type="match status" value="1"/>
</dbReference>
<protein>
    <submittedName>
        <fullName evidence="8">LysR family transcriptional regulator</fullName>
    </submittedName>
</protein>
<evidence type="ECO:0000313" key="9">
    <source>
        <dbReference type="Proteomes" id="UP000058599"/>
    </source>
</evidence>
<keyword evidence="3" id="KW-0238">DNA-binding</keyword>
<dbReference type="InterPro" id="IPR036388">
    <property type="entry name" value="WH-like_DNA-bd_sf"/>
</dbReference>
<accession>A0AA86GPL9</accession>
<evidence type="ECO:0000256" key="5">
    <source>
        <dbReference type="SAM" id="MobiDB-lite"/>
    </source>
</evidence>
<dbReference type="Proteomes" id="UP000058599">
    <property type="component" value="Chromosome"/>
</dbReference>